<proteinExistence type="inferred from homology"/>
<comment type="similarity">
    <text evidence="3">Belongs to the RecD family. RecD2 subfamily.</text>
</comment>
<gene>
    <name evidence="3" type="primary">recD2</name>
    <name evidence="6" type="ORF">ACFOGI_02650</name>
</gene>
<dbReference type="InterPro" id="IPR050534">
    <property type="entry name" value="Coronavir_polyprotein_1ab"/>
</dbReference>
<dbReference type="InterPro" id="IPR055446">
    <property type="entry name" value="RecD2_N_OB"/>
</dbReference>
<keyword evidence="3" id="KW-0347">Helicase</keyword>
<dbReference type="InterPro" id="IPR029493">
    <property type="entry name" value="RecD2-like_HHH"/>
</dbReference>
<feature type="region of interest" description="Disordered" evidence="4">
    <location>
        <begin position="744"/>
        <end position="771"/>
    </location>
</feature>
<keyword evidence="2 3" id="KW-0067">ATP-binding</keyword>
<dbReference type="InterPro" id="IPR027785">
    <property type="entry name" value="UvrD-like_helicase_C"/>
</dbReference>
<evidence type="ECO:0000313" key="7">
    <source>
        <dbReference type="Proteomes" id="UP001595279"/>
    </source>
</evidence>
<accession>A0ABV7CS98</accession>
<keyword evidence="3" id="KW-0413">Isomerase</keyword>
<comment type="caution">
    <text evidence="6">The sequence shown here is derived from an EMBL/GenBank/DDBJ whole genome shotgun (WGS) entry which is preliminary data.</text>
</comment>
<dbReference type="InterPro" id="IPR006345">
    <property type="entry name" value="RecD2"/>
</dbReference>
<evidence type="ECO:0000259" key="5">
    <source>
        <dbReference type="SMART" id="SM00382"/>
    </source>
</evidence>
<dbReference type="CDD" id="cd18809">
    <property type="entry name" value="SF1_C_RecD"/>
    <property type="match status" value="1"/>
</dbReference>
<protein>
    <recommendedName>
        <fullName evidence="3">ATP-dependent RecD2 DNA helicase</fullName>
        <ecNumber evidence="3">5.6.2.3</ecNumber>
    </recommendedName>
    <alternativeName>
        <fullName evidence="3">DNA 5'-3' helicase subunit RecD2</fullName>
    </alternativeName>
</protein>
<evidence type="ECO:0000256" key="4">
    <source>
        <dbReference type="SAM" id="MobiDB-lite"/>
    </source>
</evidence>
<dbReference type="EMBL" id="JBHRSA010000004">
    <property type="protein sequence ID" value="MFC3039150.1"/>
    <property type="molecule type" value="Genomic_DNA"/>
</dbReference>
<feature type="domain" description="AAA+ ATPase" evidence="5">
    <location>
        <begin position="350"/>
        <end position="540"/>
    </location>
</feature>
<dbReference type="Proteomes" id="UP001595279">
    <property type="component" value="Unassembled WGS sequence"/>
</dbReference>
<evidence type="ECO:0000256" key="1">
    <source>
        <dbReference type="ARBA" id="ARBA00022741"/>
    </source>
</evidence>
<comment type="function">
    <text evidence="3">DNA-dependent ATPase and ATP-dependent 5'-3' DNA helicase. Has no activity on blunt DNA or DNA with 3'-overhangs, requires at least 10 bases of 5'-ssDNA for helicase activity.</text>
</comment>
<dbReference type="PANTHER" id="PTHR43788:SF6">
    <property type="entry name" value="DNA HELICASE B"/>
    <property type="match status" value="1"/>
</dbReference>
<dbReference type="CDD" id="cd17933">
    <property type="entry name" value="DEXSc_RecD-like"/>
    <property type="match status" value="1"/>
</dbReference>
<dbReference type="SUPFAM" id="SSF52540">
    <property type="entry name" value="P-loop containing nucleoside triphosphate hydrolases"/>
    <property type="match status" value="2"/>
</dbReference>
<keyword evidence="1 3" id="KW-0547">Nucleotide-binding</keyword>
<dbReference type="HAMAP" id="MF_01488">
    <property type="entry name" value="RecD2"/>
    <property type="match status" value="1"/>
</dbReference>
<name>A0ABV7CS98_9BACI</name>
<dbReference type="RefSeq" id="WP_390267982.1">
    <property type="nucleotide sequence ID" value="NZ_JBHRSA010000004.1"/>
</dbReference>
<feature type="binding site" evidence="3">
    <location>
        <begin position="361"/>
        <end position="365"/>
    </location>
    <ligand>
        <name>ATP</name>
        <dbReference type="ChEBI" id="CHEBI:30616"/>
    </ligand>
</feature>
<dbReference type="InterPro" id="IPR041451">
    <property type="entry name" value="RecD2_SH13"/>
</dbReference>
<dbReference type="Pfam" id="PF14490">
    <property type="entry name" value="HHH_RecD2"/>
    <property type="match status" value="1"/>
</dbReference>
<dbReference type="PANTHER" id="PTHR43788">
    <property type="entry name" value="DNA2/NAM7 HELICASE FAMILY MEMBER"/>
    <property type="match status" value="1"/>
</dbReference>
<evidence type="ECO:0000256" key="3">
    <source>
        <dbReference type="HAMAP-Rule" id="MF_01488"/>
    </source>
</evidence>
<dbReference type="InterPro" id="IPR003593">
    <property type="entry name" value="AAA+_ATPase"/>
</dbReference>
<dbReference type="EC" id="5.6.2.3" evidence="3"/>
<dbReference type="Pfam" id="PF18335">
    <property type="entry name" value="SH3_13"/>
    <property type="match status" value="1"/>
</dbReference>
<dbReference type="NCBIfam" id="TIGR01448">
    <property type="entry name" value="recD_rel"/>
    <property type="match status" value="1"/>
</dbReference>
<evidence type="ECO:0000256" key="2">
    <source>
        <dbReference type="ARBA" id="ARBA00022840"/>
    </source>
</evidence>
<keyword evidence="3" id="KW-0378">Hydrolase</keyword>
<dbReference type="InterPro" id="IPR027417">
    <property type="entry name" value="P-loop_NTPase"/>
</dbReference>
<sequence length="771" mass="87813">MEKDRQSVEEKGYIKGELLTTIFHNDQERFSIVKIRVQETNEDFKETEIVAKGYFSGLQEQTAYIFYGQLERHPKFGVQYQVNTYQTFIPETKDGVIAYLCSDLFYGVGRKTAERIVEHLGERAISRILDNPEILEEVPQMKKETREQLAKSLQENQGFEHIVVYLSKYGIGLKMAQKIYQQYKEDAIEVLNEDPYRYVFDIEGFGFQTADDIARQNGLSLTHPNRIGAGCIYVLQKNVQNGHVYLPLDKCMEEMLSLLSHESLSVSTITDRLDELNTDKTIILREGKVYLPSLYYAEDGFASNLKRLMDSPVEHETTEAELMKIIGDIEEEETLSYGKEQFEAINQALHSKLMILTGGPGTGKTTVVKGIIKSYGAVHQLSLDPDDYDSQDEYPFILTAPTGRAAKRLNESTGLPALTIHRLLGWDGNKGFNKDQHEQLSGKFLIVDEFSMVDTWLANHLFKAIPDDMQVLLVGDEDQLPSVGPGQVLADLLASGHLPSVSLHEVYRQKEGSKIIQLAHEIKNGTVPSLDNDKDFSFIRCHEPQMLEAVTKIFDSAKNKGLDLRDIQVLAPMYRSQAGITAINKELQRLINPKTPRKREVKTKEAVFRVGDKVLQLVNQPENGVYNGDIGEVVAIFREEENTENVEQLVIEFEDKEVVYERKDYVNIMHAYCISIHKSQGSEFPIVILPVVSAYHRMLRKNLLYTAITRSKESLIICGEDEAFLRGIRTEDTNQRYTTLKEQLESRMNGQAVPDPEEMDEDEELSPYDFM</sequence>
<dbReference type="Pfam" id="PF13245">
    <property type="entry name" value="AAA_19"/>
    <property type="match status" value="1"/>
</dbReference>
<comment type="catalytic activity">
    <reaction evidence="3">
        <text>ATP + H2O = ADP + phosphate + H(+)</text>
        <dbReference type="Rhea" id="RHEA:13065"/>
        <dbReference type="ChEBI" id="CHEBI:15377"/>
        <dbReference type="ChEBI" id="CHEBI:15378"/>
        <dbReference type="ChEBI" id="CHEBI:30616"/>
        <dbReference type="ChEBI" id="CHEBI:43474"/>
        <dbReference type="ChEBI" id="CHEBI:456216"/>
        <dbReference type="EC" id="5.6.2.3"/>
    </reaction>
</comment>
<evidence type="ECO:0000313" key="6">
    <source>
        <dbReference type="EMBL" id="MFC3039150.1"/>
    </source>
</evidence>
<reference evidence="7" key="1">
    <citation type="journal article" date="2019" name="Int. J. Syst. Evol. Microbiol.">
        <title>The Global Catalogue of Microorganisms (GCM) 10K type strain sequencing project: providing services to taxonomists for standard genome sequencing and annotation.</title>
        <authorList>
            <consortium name="The Broad Institute Genomics Platform"/>
            <consortium name="The Broad Institute Genome Sequencing Center for Infectious Disease"/>
            <person name="Wu L."/>
            <person name="Ma J."/>
        </authorList>
    </citation>
    <scope>NUCLEOTIDE SEQUENCE [LARGE SCALE GENOMIC DNA]</scope>
    <source>
        <strain evidence="7">KCTC 13128</strain>
    </source>
</reference>
<keyword evidence="3" id="KW-0238">DNA-binding</keyword>
<dbReference type="Gene3D" id="1.10.10.2220">
    <property type="match status" value="1"/>
</dbReference>
<keyword evidence="7" id="KW-1185">Reference proteome</keyword>
<feature type="compositionally biased region" description="Acidic residues" evidence="4">
    <location>
        <begin position="755"/>
        <end position="771"/>
    </location>
</feature>
<dbReference type="Gene3D" id="2.30.30.940">
    <property type="match status" value="1"/>
</dbReference>
<organism evidence="6 7">
    <name type="scientific">Virgibacillus xinjiangensis</name>
    <dbReference type="NCBI Taxonomy" id="393090"/>
    <lineage>
        <taxon>Bacteria</taxon>
        <taxon>Bacillati</taxon>
        <taxon>Bacillota</taxon>
        <taxon>Bacilli</taxon>
        <taxon>Bacillales</taxon>
        <taxon>Bacillaceae</taxon>
        <taxon>Virgibacillus</taxon>
    </lineage>
</organism>
<dbReference type="Gene3D" id="3.40.50.300">
    <property type="entry name" value="P-loop containing nucleotide triphosphate hydrolases"/>
    <property type="match status" value="2"/>
</dbReference>
<dbReference type="Pfam" id="PF13538">
    <property type="entry name" value="UvrD_C_2"/>
    <property type="match status" value="1"/>
</dbReference>
<dbReference type="Pfam" id="PF23139">
    <property type="entry name" value="OB_YrrC"/>
    <property type="match status" value="1"/>
</dbReference>
<dbReference type="SMART" id="SM00382">
    <property type="entry name" value="AAA"/>
    <property type="match status" value="1"/>
</dbReference>